<evidence type="ECO:0000313" key="6">
    <source>
        <dbReference type="Proteomes" id="UP001055219"/>
    </source>
</evidence>
<dbReference type="OrthoDB" id="443402at2759"/>
<dbReference type="Proteomes" id="UP001055219">
    <property type="component" value="Unassembled WGS sequence"/>
</dbReference>
<keyword evidence="2" id="KW-0677">Repeat</keyword>
<dbReference type="PROSITE" id="PS50082">
    <property type="entry name" value="WD_REPEATS_2"/>
    <property type="match status" value="1"/>
</dbReference>
<accession>A0A9P9Y9J9</accession>
<dbReference type="PANTHER" id="PTHR10039:SF5">
    <property type="entry name" value="NACHT DOMAIN-CONTAINING PROTEIN"/>
    <property type="match status" value="1"/>
</dbReference>
<dbReference type="InterPro" id="IPR056884">
    <property type="entry name" value="NPHP3-like_N"/>
</dbReference>
<dbReference type="SUPFAM" id="SSF50978">
    <property type="entry name" value="WD40 repeat-like"/>
    <property type="match status" value="1"/>
</dbReference>
<comment type="caution">
    <text evidence="5">The sequence shown here is derived from an EMBL/GenBank/DDBJ whole genome shotgun (WGS) entry which is preliminary data.</text>
</comment>
<dbReference type="GeneID" id="75832730"/>
<keyword evidence="6" id="KW-1185">Reference proteome</keyword>
<dbReference type="RefSeq" id="XP_051366769.1">
    <property type="nucleotide sequence ID" value="XM_051505468.1"/>
</dbReference>
<gene>
    <name evidence="5" type="ORF">J7T54_006252</name>
</gene>
<name>A0A9P9Y9J9_9HYPO</name>
<dbReference type="SMART" id="SM00320">
    <property type="entry name" value="WD40"/>
    <property type="match status" value="2"/>
</dbReference>
<organism evidence="5 6">
    <name type="scientific">Emericellopsis cladophorae</name>
    <dbReference type="NCBI Taxonomy" id="2686198"/>
    <lineage>
        <taxon>Eukaryota</taxon>
        <taxon>Fungi</taxon>
        <taxon>Dikarya</taxon>
        <taxon>Ascomycota</taxon>
        <taxon>Pezizomycotina</taxon>
        <taxon>Sordariomycetes</taxon>
        <taxon>Hypocreomycetidae</taxon>
        <taxon>Hypocreales</taxon>
        <taxon>Bionectriaceae</taxon>
        <taxon>Emericellopsis</taxon>
    </lineage>
</organism>
<dbReference type="AlphaFoldDB" id="A0A9P9Y9J9"/>
<evidence type="ECO:0000256" key="3">
    <source>
        <dbReference type="PROSITE-ProRule" id="PRU00221"/>
    </source>
</evidence>
<evidence type="ECO:0000313" key="5">
    <source>
        <dbReference type="EMBL" id="KAI6785913.1"/>
    </source>
</evidence>
<dbReference type="Gene3D" id="2.130.10.10">
    <property type="entry name" value="YVTN repeat-like/Quinoprotein amine dehydrogenase"/>
    <property type="match status" value="1"/>
</dbReference>
<dbReference type="InterPro" id="IPR019775">
    <property type="entry name" value="WD40_repeat_CS"/>
</dbReference>
<evidence type="ECO:0000259" key="4">
    <source>
        <dbReference type="Pfam" id="PF24883"/>
    </source>
</evidence>
<protein>
    <submittedName>
        <fullName evidence="5">DNA damage-inducible protein 1</fullName>
    </submittedName>
</protein>
<dbReference type="EMBL" id="JAGIXG020000001">
    <property type="protein sequence ID" value="KAI6785913.1"/>
    <property type="molecule type" value="Genomic_DNA"/>
</dbReference>
<dbReference type="InterPro" id="IPR001680">
    <property type="entry name" value="WD40_rpt"/>
</dbReference>
<reference evidence="5" key="1">
    <citation type="journal article" date="2021" name="J Fungi (Basel)">
        <title>Genomic and Metabolomic Analyses of the Marine Fungus Emericellopsis cladophorae: Insights into Saltwater Adaptability Mechanisms and Its Biosynthetic Potential.</title>
        <authorList>
            <person name="Goncalves M.F.M."/>
            <person name="Hilario S."/>
            <person name="Van de Peer Y."/>
            <person name="Esteves A.C."/>
            <person name="Alves A."/>
        </authorList>
    </citation>
    <scope>NUCLEOTIDE SEQUENCE</scope>
    <source>
        <strain evidence="5">MUM 19.33</strain>
    </source>
</reference>
<sequence>MEAISLGTREVQSQQQVIRSLHFESRQAGSLVGFSLESEFSGFRAGPAPKSQLGLPRTLLFDIFCQCPQLVGRIGKKQVLGHTAEDGLSDSGWTLPTLRRVLEDIAAESNLPARVCFFIDGLDEYQGDHIDLCRDLVVLGKSPHIKLCVSSRPWNDFEDSFGQGIETKLYMQDVNREDITNYSAARLREHPCWDSVLNWSPETGCLVEEITLRSRGVFLWVFESSNVVRLFHGEASKPIFSDNLAFSVPTAKRGQERPRAVARGGQRLRLRAAVIHIVSLAGASVWNSSIGFWDAKTGTCIRRLEGDGPLLERLESSPDRTQLAWSSGGGTVNIWDAVGDNLLMSLAWNGSSRLCFSPDNKDLLSASRDGGARIWNLNTRELHLPIRGHPRSHEMGAWHQTGTMDTEIVGTRHTDGKDTYHFFMFRPTLPKLRSDLHIVNRVLECQSITLPLENTHRVGTTAGNEDTAHVQVAVARGHAERLLPVAVRCGNAAPDICVCLFEQEFDDTMLRPLENKQLNRHVIIFTRPPAPEATPLFLYHCCAPSLDFDL</sequence>
<dbReference type="Pfam" id="PF24883">
    <property type="entry name" value="NPHP3_N"/>
    <property type="match status" value="1"/>
</dbReference>
<evidence type="ECO:0000256" key="1">
    <source>
        <dbReference type="ARBA" id="ARBA00022574"/>
    </source>
</evidence>
<dbReference type="PROSITE" id="PS00678">
    <property type="entry name" value="WD_REPEATS_1"/>
    <property type="match status" value="1"/>
</dbReference>
<feature type="domain" description="Nephrocystin 3-like N-terminal" evidence="4">
    <location>
        <begin position="53"/>
        <end position="152"/>
    </location>
</feature>
<proteinExistence type="predicted"/>
<dbReference type="Pfam" id="PF00400">
    <property type="entry name" value="WD40"/>
    <property type="match status" value="1"/>
</dbReference>
<dbReference type="PANTHER" id="PTHR10039">
    <property type="entry name" value="AMELOGENIN"/>
    <property type="match status" value="1"/>
</dbReference>
<dbReference type="InterPro" id="IPR036322">
    <property type="entry name" value="WD40_repeat_dom_sf"/>
</dbReference>
<feature type="repeat" description="WD" evidence="3">
    <location>
        <begin position="354"/>
        <end position="385"/>
    </location>
</feature>
<keyword evidence="1 3" id="KW-0853">WD repeat</keyword>
<evidence type="ECO:0000256" key="2">
    <source>
        <dbReference type="ARBA" id="ARBA00022737"/>
    </source>
</evidence>
<dbReference type="InterPro" id="IPR015943">
    <property type="entry name" value="WD40/YVTN_repeat-like_dom_sf"/>
</dbReference>
<reference evidence="5" key="2">
    <citation type="submission" date="2022-07" db="EMBL/GenBank/DDBJ databases">
        <authorList>
            <person name="Goncalves M.F.M."/>
            <person name="Hilario S."/>
            <person name="Van De Peer Y."/>
            <person name="Esteves A.C."/>
            <person name="Alves A."/>
        </authorList>
    </citation>
    <scope>NUCLEOTIDE SEQUENCE</scope>
    <source>
        <strain evidence="5">MUM 19.33</strain>
    </source>
</reference>